<protein>
    <submittedName>
        <fullName evidence="1">Uncharacterized protein</fullName>
    </submittedName>
</protein>
<reference evidence="1" key="1">
    <citation type="submission" date="2016-08" db="EMBL/GenBank/DDBJ databases">
        <authorList>
            <person name="Ngugi D.K."/>
            <person name="Miyake S."/>
            <person name="Stingl U."/>
        </authorList>
    </citation>
    <scope>NUCLEOTIDE SEQUENCE</scope>
    <source>
        <strain evidence="1">SCG-B11WGA-EpuloA1</strain>
    </source>
</reference>
<name>A0ACC8X8F4_9FIRM</name>
<gene>
    <name evidence="1" type="ORF">AN396_11220</name>
</gene>
<proteinExistence type="predicted"/>
<keyword evidence="2" id="KW-1185">Reference proteome</keyword>
<accession>A0ACC8X8F4</accession>
<comment type="caution">
    <text evidence="1">The sequence shown here is derived from an EMBL/GenBank/DDBJ whole genome shotgun (WGS) entry which is preliminary data.</text>
</comment>
<dbReference type="EMBL" id="LJDB01000092">
    <property type="protein sequence ID" value="ONI38230.1"/>
    <property type="molecule type" value="Genomic_DNA"/>
</dbReference>
<sequence>MPAVNLSEYQDRFFQKGYIDKYDEIISSFKVTFLKDNRQDQTKEMMLFLSKKKIILPSSDLEQLEFMFEYKDIIAFKRFKMSLLSVGIGIEYRNWDIGEISLVKFAIWGREKLINFINEFRPPANMPAQVELTEEERWYNTACALLILANKGNLNIYGGFPVIEEVKFEYRNSLKKWWHITDRASAESKIYWLETQGHRAEFTTKMAELSKCIYGINSYDKKLQITSICKHYKISESQALDMLSVHDNYVEFGDAAIDGWDYVRILNLLSQCYLAGYFTKEEALEKSEEIATIIRTKFKSWDALINSYLFGCEFKNKGTSIERRKQFYDIKSKADNIFDSMWE</sequence>
<evidence type="ECO:0000313" key="1">
    <source>
        <dbReference type="EMBL" id="ONI38230.1"/>
    </source>
</evidence>
<evidence type="ECO:0000313" key="2">
    <source>
        <dbReference type="Proteomes" id="UP000188605"/>
    </source>
</evidence>
<organism evidence="1 2">
    <name type="scientific">Candidatus Epulonipiscium fishelsonii</name>
    <dbReference type="NCBI Taxonomy" id="77094"/>
    <lineage>
        <taxon>Bacteria</taxon>
        <taxon>Bacillati</taxon>
        <taxon>Bacillota</taxon>
        <taxon>Clostridia</taxon>
        <taxon>Lachnospirales</taxon>
        <taxon>Lachnospiraceae</taxon>
        <taxon>Candidatus Epulonipiscium</taxon>
    </lineage>
</organism>
<dbReference type="Proteomes" id="UP000188605">
    <property type="component" value="Unassembled WGS sequence"/>
</dbReference>